<name>A0AAX4K2W7_9TREE</name>
<proteinExistence type="inferred from homology"/>
<evidence type="ECO:0000313" key="5">
    <source>
        <dbReference type="Proteomes" id="UP001355207"/>
    </source>
</evidence>
<dbReference type="PANTHER" id="PTHR42748:SF7">
    <property type="entry name" value="NMRA LIKE REDOX SENSOR 1-RELATED"/>
    <property type="match status" value="1"/>
</dbReference>
<gene>
    <name evidence="4" type="ORF">L201_006041</name>
</gene>
<dbReference type="Pfam" id="PF05368">
    <property type="entry name" value="NmrA"/>
    <property type="match status" value="1"/>
</dbReference>
<dbReference type="InterPro" id="IPR051164">
    <property type="entry name" value="NmrA-like_oxidored"/>
</dbReference>
<reference evidence="4 5" key="1">
    <citation type="submission" date="2024-01" db="EMBL/GenBank/DDBJ databases">
        <title>Comparative genomics of Cryptococcus and Kwoniella reveals pathogenesis evolution and contrasting modes of karyotype evolution via chromosome fusion or intercentromeric recombination.</title>
        <authorList>
            <person name="Coelho M.A."/>
            <person name="David-Palma M."/>
            <person name="Shea T."/>
            <person name="Bowers K."/>
            <person name="McGinley-Smith S."/>
            <person name="Mohammad A.W."/>
            <person name="Gnirke A."/>
            <person name="Yurkov A.M."/>
            <person name="Nowrousian M."/>
            <person name="Sun S."/>
            <person name="Cuomo C.A."/>
            <person name="Heitman J."/>
        </authorList>
    </citation>
    <scope>NUCLEOTIDE SEQUENCE [LARGE SCALE GENOMIC DNA]</scope>
    <source>
        <strain evidence="4 5">CBS 6074</strain>
    </source>
</reference>
<keyword evidence="2" id="KW-0521">NADP</keyword>
<dbReference type="InterPro" id="IPR008030">
    <property type="entry name" value="NmrA-like"/>
</dbReference>
<keyword evidence="5" id="KW-1185">Reference proteome</keyword>
<dbReference type="AlphaFoldDB" id="A0AAX4K2W7"/>
<organism evidence="4 5">
    <name type="scientific">Kwoniella dendrophila CBS 6074</name>
    <dbReference type="NCBI Taxonomy" id="1295534"/>
    <lineage>
        <taxon>Eukaryota</taxon>
        <taxon>Fungi</taxon>
        <taxon>Dikarya</taxon>
        <taxon>Basidiomycota</taxon>
        <taxon>Agaricomycotina</taxon>
        <taxon>Tremellomycetes</taxon>
        <taxon>Tremellales</taxon>
        <taxon>Cryptococcaceae</taxon>
        <taxon>Kwoniella</taxon>
    </lineage>
</organism>
<evidence type="ECO:0000256" key="2">
    <source>
        <dbReference type="ARBA" id="ARBA00022857"/>
    </source>
</evidence>
<dbReference type="Gene3D" id="3.40.50.720">
    <property type="entry name" value="NAD(P)-binding Rossmann-like Domain"/>
    <property type="match status" value="1"/>
</dbReference>
<sequence>MSSTRNFVIFGATGKQGGSAVQWLSKSNADISVYAVSRDPSSSKAQQLTSLSNVKIIQGDSAQPEQVLNQVNGKVHGIFFAPVGFDAQAHIKEGKQLIDLAVQKQVGHFVFSSTDFSGYRDKDTGISAIEAKKEIEAYLTTSKLTYTILRPVGFLENVFMPGYVEAIPHFWPAPIIKSGISTSDIGRSVSEILLEPSKFDGKIIELSGYDALPEEWLKTWEKVTGEDLRKREKKMNSDMPEERMKLLKFIIFNQNDARAENTKAYFPWVQDLQAFLEGAKAKSLL</sequence>
<evidence type="ECO:0000313" key="4">
    <source>
        <dbReference type="EMBL" id="WWC91100.1"/>
    </source>
</evidence>
<protein>
    <recommendedName>
        <fullName evidence="3">NmrA-like domain-containing protein</fullName>
    </recommendedName>
</protein>
<evidence type="ECO:0000259" key="3">
    <source>
        <dbReference type="Pfam" id="PF05368"/>
    </source>
</evidence>
<dbReference type="RefSeq" id="XP_066077863.1">
    <property type="nucleotide sequence ID" value="XM_066221766.1"/>
</dbReference>
<evidence type="ECO:0000256" key="1">
    <source>
        <dbReference type="ARBA" id="ARBA00006328"/>
    </source>
</evidence>
<dbReference type="GeneID" id="91096711"/>
<dbReference type="GO" id="GO:0005634">
    <property type="term" value="C:nucleus"/>
    <property type="evidence" value="ECO:0007669"/>
    <property type="project" value="TreeGrafter"/>
</dbReference>
<dbReference type="PANTHER" id="PTHR42748">
    <property type="entry name" value="NITROGEN METABOLITE REPRESSION PROTEIN NMRA FAMILY MEMBER"/>
    <property type="match status" value="1"/>
</dbReference>
<feature type="domain" description="NmrA-like" evidence="3">
    <location>
        <begin position="7"/>
        <end position="232"/>
    </location>
</feature>
<dbReference type="EMBL" id="CP144105">
    <property type="protein sequence ID" value="WWC91100.1"/>
    <property type="molecule type" value="Genomic_DNA"/>
</dbReference>
<dbReference type="SUPFAM" id="SSF51735">
    <property type="entry name" value="NAD(P)-binding Rossmann-fold domains"/>
    <property type="match status" value="1"/>
</dbReference>
<comment type="similarity">
    <text evidence="1">Belongs to the NmrA-type oxidoreductase family.</text>
</comment>
<dbReference type="InterPro" id="IPR036291">
    <property type="entry name" value="NAD(P)-bd_dom_sf"/>
</dbReference>
<dbReference type="Proteomes" id="UP001355207">
    <property type="component" value="Chromosome 8"/>
</dbReference>
<dbReference type="Gene3D" id="3.90.25.10">
    <property type="entry name" value="UDP-galactose 4-epimerase, domain 1"/>
    <property type="match status" value="1"/>
</dbReference>
<accession>A0AAX4K2W7</accession>